<keyword evidence="1" id="KW-0472">Membrane</keyword>
<dbReference type="Proteomes" id="UP000473323">
    <property type="component" value="Unassembled WGS sequence"/>
</dbReference>
<reference evidence="2 3" key="1">
    <citation type="journal article" date="2019" name="Nat. Med.">
        <title>A library of human gut bacterial isolates paired with longitudinal multiomics data enables mechanistic microbiome research.</title>
        <authorList>
            <person name="Poyet M."/>
            <person name="Groussin M."/>
            <person name="Gibbons S.M."/>
            <person name="Avila-Pacheco J."/>
            <person name="Jiang X."/>
            <person name="Kearney S.M."/>
            <person name="Perrotta A.R."/>
            <person name="Berdy B."/>
            <person name="Zhao S."/>
            <person name="Lieberman T.D."/>
            <person name="Swanson P.K."/>
            <person name="Smith M."/>
            <person name="Roesemann S."/>
            <person name="Alexander J.E."/>
            <person name="Rich S.A."/>
            <person name="Livny J."/>
            <person name="Vlamakis H."/>
            <person name="Clish C."/>
            <person name="Bullock K."/>
            <person name="Deik A."/>
            <person name="Scott J."/>
            <person name="Pierce K.A."/>
            <person name="Xavier R.J."/>
            <person name="Alm E.J."/>
        </authorList>
    </citation>
    <scope>NUCLEOTIDE SEQUENCE [LARGE SCALE GENOMIC DNA]</scope>
    <source>
        <strain evidence="2 3">BIOML-A4</strain>
    </source>
</reference>
<evidence type="ECO:0000313" key="3">
    <source>
        <dbReference type="Proteomes" id="UP000473323"/>
    </source>
</evidence>
<keyword evidence="1" id="KW-1133">Transmembrane helix</keyword>
<accession>A0A6L8TDP7</accession>
<dbReference type="AlphaFoldDB" id="A0A6L8TDP7"/>
<organism evidence="2 3">
    <name type="scientific">Blautia massiliensis</name>
    <name type="common">ex Durand et al. 2017</name>
    <dbReference type="NCBI Taxonomy" id="1737424"/>
    <lineage>
        <taxon>Bacteria</taxon>
        <taxon>Bacillati</taxon>
        <taxon>Bacillota</taxon>
        <taxon>Clostridia</taxon>
        <taxon>Lachnospirales</taxon>
        <taxon>Lachnospiraceae</taxon>
        <taxon>Blautia</taxon>
    </lineage>
</organism>
<name>A0A6L8TDP7_9FIRM</name>
<sequence>MVTQGTVMLVAGILGVVICGVNLSFLPRIFRRQREQLLEKLEMQDRKLDK</sequence>
<gene>
    <name evidence="2" type="ORF">GT694_09750</name>
</gene>
<comment type="caution">
    <text evidence="2">The sequence shown here is derived from an EMBL/GenBank/DDBJ whole genome shotgun (WGS) entry which is preliminary data.</text>
</comment>
<feature type="transmembrane region" description="Helical" evidence="1">
    <location>
        <begin position="6"/>
        <end position="26"/>
    </location>
</feature>
<protein>
    <submittedName>
        <fullName evidence="2">Uncharacterized protein</fullName>
    </submittedName>
</protein>
<dbReference type="EMBL" id="WWVT01000012">
    <property type="protein sequence ID" value="MZL62323.1"/>
    <property type="molecule type" value="Genomic_DNA"/>
</dbReference>
<keyword evidence="1" id="KW-0812">Transmembrane</keyword>
<dbReference type="RefSeq" id="WP_021652725.1">
    <property type="nucleotide sequence ID" value="NZ_CP085976.1"/>
</dbReference>
<evidence type="ECO:0000313" key="2">
    <source>
        <dbReference type="EMBL" id="MZL62323.1"/>
    </source>
</evidence>
<proteinExistence type="predicted"/>
<evidence type="ECO:0000256" key="1">
    <source>
        <dbReference type="SAM" id="Phobius"/>
    </source>
</evidence>